<name>A0ABV2N3I2_9HYPH</name>
<dbReference type="EMBL" id="JBEPML010000016">
    <property type="protein sequence ID" value="MET3793630.1"/>
    <property type="molecule type" value="Genomic_DNA"/>
</dbReference>
<dbReference type="Proteomes" id="UP001549076">
    <property type="component" value="Unassembled WGS sequence"/>
</dbReference>
<dbReference type="InterPro" id="IPR016162">
    <property type="entry name" value="Ald_DH_N"/>
</dbReference>
<gene>
    <name evidence="4" type="ORF">ABID37_003868</name>
</gene>
<accession>A0ABV2N3I2</accession>
<dbReference type="InterPro" id="IPR016161">
    <property type="entry name" value="Ald_DH/histidinol_DH"/>
</dbReference>
<proteinExistence type="inferred from homology"/>
<evidence type="ECO:0000256" key="2">
    <source>
        <dbReference type="ARBA" id="ARBA00023002"/>
    </source>
</evidence>
<feature type="domain" description="Aldehyde dehydrogenase" evidence="3">
    <location>
        <begin position="1"/>
        <end position="94"/>
    </location>
</feature>
<evidence type="ECO:0000259" key="3">
    <source>
        <dbReference type="Pfam" id="PF00171"/>
    </source>
</evidence>
<keyword evidence="5" id="KW-1185">Reference proteome</keyword>
<dbReference type="SUPFAM" id="SSF53720">
    <property type="entry name" value="ALDH-like"/>
    <property type="match status" value="1"/>
</dbReference>
<dbReference type="Pfam" id="PF00171">
    <property type="entry name" value="Aldedh"/>
    <property type="match status" value="1"/>
</dbReference>
<dbReference type="Gene3D" id="3.40.309.10">
    <property type="entry name" value="Aldehyde Dehydrogenase, Chain A, domain 2"/>
    <property type="match status" value="1"/>
</dbReference>
<evidence type="ECO:0000313" key="4">
    <source>
        <dbReference type="EMBL" id="MET3793630.1"/>
    </source>
</evidence>
<protein>
    <submittedName>
        <fullName evidence="4">Acyl-CoA reductase-like NAD-dependent aldehyde dehydrogenase</fullName>
    </submittedName>
</protein>
<dbReference type="InterPro" id="IPR015590">
    <property type="entry name" value="Aldehyde_DH_dom"/>
</dbReference>
<sequence>MREEIFGPVLSILGYADEEDAVRIANDTVYGLAGYIQTRDNAAARRIARQLRVGMVYINEADWDAASPFGGFKQSGNGREHGEFGLADFLEIKATGGYRVA</sequence>
<dbReference type="InterPro" id="IPR016163">
    <property type="entry name" value="Ald_DH_C"/>
</dbReference>
<dbReference type="PANTHER" id="PTHR42804:SF1">
    <property type="entry name" value="ALDEHYDE DEHYDROGENASE-RELATED"/>
    <property type="match status" value="1"/>
</dbReference>
<comment type="caution">
    <text evidence="4">The sequence shown here is derived from an EMBL/GenBank/DDBJ whole genome shotgun (WGS) entry which is preliminary data.</text>
</comment>
<keyword evidence="2" id="KW-0560">Oxidoreductase</keyword>
<organism evidence="4 5">
    <name type="scientific">Aquamicrobium terrae</name>
    <dbReference type="NCBI Taxonomy" id="1324945"/>
    <lineage>
        <taxon>Bacteria</taxon>
        <taxon>Pseudomonadati</taxon>
        <taxon>Pseudomonadota</taxon>
        <taxon>Alphaproteobacteria</taxon>
        <taxon>Hyphomicrobiales</taxon>
        <taxon>Phyllobacteriaceae</taxon>
        <taxon>Aquamicrobium</taxon>
    </lineage>
</organism>
<evidence type="ECO:0000313" key="5">
    <source>
        <dbReference type="Proteomes" id="UP001549076"/>
    </source>
</evidence>
<comment type="similarity">
    <text evidence="1">Belongs to the aldehyde dehydrogenase family.</text>
</comment>
<dbReference type="PANTHER" id="PTHR42804">
    <property type="entry name" value="ALDEHYDE DEHYDROGENASE"/>
    <property type="match status" value="1"/>
</dbReference>
<dbReference type="Gene3D" id="3.40.605.10">
    <property type="entry name" value="Aldehyde Dehydrogenase, Chain A, domain 1"/>
    <property type="match status" value="1"/>
</dbReference>
<evidence type="ECO:0000256" key="1">
    <source>
        <dbReference type="ARBA" id="ARBA00009986"/>
    </source>
</evidence>
<reference evidence="4 5" key="1">
    <citation type="submission" date="2024-06" db="EMBL/GenBank/DDBJ databases">
        <title>Genomic Encyclopedia of Type Strains, Phase IV (KMG-IV): sequencing the most valuable type-strain genomes for metagenomic binning, comparative biology and taxonomic classification.</title>
        <authorList>
            <person name="Goeker M."/>
        </authorList>
    </citation>
    <scope>NUCLEOTIDE SEQUENCE [LARGE SCALE GENOMIC DNA]</scope>
    <source>
        <strain evidence="4 5">DSM 27865</strain>
    </source>
</reference>